<evidence type="ECO:0000256" key="5">
    <source>
        <dbReference type="ARBA" id="ARBA00022679"/>
    </source>
</evidence>
<evidence type="ECO:0000256" key="13">
    <source>
        <dbReference type="ARBA" id="ARBA00047690"/>
    </source>
</evidence>
<keyword evidence="4 14" id="KW-1003">Cell membrane</keyword>
<evidence type="ECO:0000256" key="4">
    <source>
        <dbReference type="ARBA" id="ARBA00022475"/>
    </source>
</evidence>
<feature type="transmembrane region" description="Helical" evidence="14">
    <location>
        <begin position="208"/>
        <end position="228"/>
    </location>
</feature>
<feature type="transmembrane region" description="Helical" evidence="14">
    <location>
        <begin position="166"/>
        <end position="187"/>
    </location>
</feature>
<keyword evidence="7 14" id="KW-1133">Transmembrane helix</keyword>
<evidence type="ECO:0000256" key="1">
    <source>
        <dbReference type="ARBA" id="ARBA00004651"/>
    </source>
</evidence>
<gene>
    <name evidence="14 15" type="primary">ctaB</name>
    <name evidence="15" type="ORF">Cabys_3115</name>
</gene>
<feature type="transmembrane region" description="Helical" evidence="14">
    <location>
        <begin position="114"/>
        <end position="131"/>
    </location>
</feature>
<comment type="miscellaneous">
    <text evidence="14">Carbon 2 of the heme B porphyrin ring is defined according to the Fischer nomenclature.</text>
</comment>
<evidence type="ECO:0000256" key="14">
    <source>
        <dbReference type="HAMAP-Rule" id="MF_00154"/>
    </source>
</evidence>
<organism evidence="15 16">
    <name type="scientific">Caldithrix abyssi DSM 13497</name>
    <dbReference type="NCBI Taxonomy" id="880073"/>
    <lineage>
        <taxon>Bacteria</taxon>
        <taxon>Pseudomonadati</taxon>
        <taxon>Calditrichota</taxon>
        <taxon>Calditrichia</taxon>
        <taxon>Calditrichales</taxon>
        <taxon>Calditrichaceae</taxon>
        <taxon>Caldithrix</taxon>
    </lineage>
</organism>
<reference evidence="15 16" key="1">
    <citation type="submission" date="2016-11" db="EMBL/GenBank/DDBJ databases">
        <title>Genomic analysis of Caldithrix abyssi and proposal of a novel bacterial phylum Caldithrichaeota.</title>
        <authorList>
            <person name="Kublanov I."/>
            <person name="Sigalova O."/>
            <person name="Gavrilov S."/>
            <person name="Lebedinsky A."/>
            <person name="Ivanova N."/>
            <person name="Daum C."/>
            <person name="Reddy T."/>
            <person name="Klenk H.P."/>
            <person name="Goker M."/>
            <person name="Reva O."/>
            <person name="Miroshnichenko M."/>
            <person name="Kyprides N."/>
            <person name="Woyke T."/>
            <person name="Gelfand M."/>
        </authorList>
    </citation>
    <scope>NUCLEOTIDE SEQUENCE [LARGE SCALE GENOMIC DNA]</scope>
    <source>
        <strain evidence="15 16">LF13</strain>
    </source>
</reference>
<comment type="pathway">
    <text evidence="2 14">Porphyrin-containing compound metabolism; heme O biosynthesis; heme O from protoheme: step 1/1.</text>
</comment>
<evidence type="ECO:0000256" key="9">
    <source>
        <dbReference type="ARBA" id="ARBA00023136"/>
    </source>
</evidence>
<name>A0A1J1CB06_CALAY</name>
<dbReference type="EMBL" id="CP018099">
    <property type="protein sequence ID" value="APF19863.1"/>
    <property type="molecule type" value="Genomic_DNA"/>
</dbReference>
<dbReference type="AlphaFoldDB" id="A0A1J1CB06"/>
<feature type="transmembrane region" description="Helical" evidence="14">
    <location>
        <begin position="16"/>
        <end position="35"/>
    </location>
</feature>
<comment type="function">
    <text evidence="14">Converts heme B (protoheme IX) to heme O by substitution of the vinyl group on carbon 2 of heme B porphyrin ring with a hydroxyethyl farnesyl side group.</text>
</comment>
<evidence type="ECO:0000256" key="3">
    <source>
        <dbReference type="ARBA" id="ARBA00012292"/>
    </source>
</evidence>
<keyword evidence="6 14" id="KW-0812">Transmembrane</keyword>
<protein>
    <recommendedName>
        <fullName evidence="11 14">Protoheme IX farnesyltransferase</fullName>
        <ecNumber evidence="3 14">2.5.1.141</ecNumber>
    </recommendedName>
    <alternativeName>
        <fullName evidence="12 14">Heme B farnesyltransferase</fullName>
    </alternativeName>
    <alternativeName>
        <fullName evidence="10 14">Heme O synthase</fullName>
    </alternativeName>
</protein>
<dbReference type="InterPro" id="IPR044878">
    <property type="entry name" value="UbiA_sf"/>
</dbReference>
<feature type="transmembrane region" description="Helical" evidence="14">
    <location>
        <begin position="266"/>
        <end position="286"/>
    </location>
</feature>
<dbReference type="UniPathway" id="UPA00834">
    <property type="reaction ID" value="UER00712"/>
</dbReference>
<dbReference type="Pfam" id="PF01040">
    <property type="entry name" value="UbiA"/>
    <property type="match status" value="1"/>
</dbReference>
<dbReference type="PANTHER" id="PTHR43448:SF7">
    <property type="entry name" value="4-HYDROXYBENZOATE SOLANESYLTRANSFERASE"/>
    <property type="match status" value="1"/>
</dbReference>
<dbReference type="GO" id="GO:0005886">
    <property type="term" value="C:plasma membrane"/>
    <property type="evidence" value="ECO:0007669"/>
    <property type="project" value="UniProtKB-SubCell"/>
</dbReference>
<evidence type="ECO:0000256" key="12">
    <source>
        <dbReference type="ARBA" id="ARBA00042475"/>
    </source>
</evidence>
<dbReference type="Gene3D" id="1.20.120.1780">
    <property type="entry name" value="UbiA prenyltransferase"/>
    <property type="match status" value="1"/>
</dbReference>
<keyword evidence="8 14" id="KW-0350">Heme biosynthesis</keyword>
<dbReference type="InterPro" id="IPR006369">
    <property type="entry name" value="Protohaem_IX_farnesylTrfase"/>
</dbReference>
<evidence type="ECO:0000256" key="2">
    <source>
        <dbReference type="ARBA" id="ARBA00004919"/>
    </source>
</evidence>
<comment type="similarity">
    <text evidence="14">Belongs to the UbiA prenyltransferase family. Protoheme IX farnesyltransferase subfamily.</text>
</comment>
<comment type="subcellular location">
    <subcellularLocation>
        <location evidence="1 14">Cell membrane</location>
        <topology evidence="1 14">Multi-pass membrane protein</topology>
    </subcellularLocation>
</comment>
<dbReference type="HAMAP" id="MF_00154">
    <property type="entry name" value="CyoE_CtaB"/>
    <property type="match status" value="1"/>
</dbReference>
<evidence type="ECO:0000313" key="15">
    <source>
        <dbReference type="EMBL" id="APF19863.1"/>
    </source>
</evidence>
<comment type="catalytic activity">
    <reaction evidence="13 14">
        <text>heme b + (2E,6E)-farnesyl diphosphate + H2O = Fe(II)-heme o + diphosphate</text>
        <dbReference type="Rhea" id="RHEA:28070"/>
        <dbReference type="ChEBI" id="CHEBI:15377"/>
        <dbReference type="ChEBI" id="CHEBI:33019"/>
        <dbReference type="ChEBI" id="CHEBI:60344"/>
        <dbReference type="ChEBI" id="CHEBI:60530"/>
        <dbReference type="ChEBI" id="CHEBI:175763"/>
        <dbReference type="EC" id="2.5.1.141"/>
    </reaction>
</comment>
<evidence type="ECO:0000256" key="10">
    <source>
        <dbReference type="ARBA" id="ARBA00030253"/>
    </source>
</evidence>
<evidence type="ECO:0000256" key="7">
    <source>
        <dbReference type="ARBA" id="ARBA00022989"/>
    </source>
</evidence>
<evidence type="ECO:0000256" key="11">
    <source>
        <dbReference type="ARBA" id="ARBA00040810"/>
    </source>
</evidence>
<accession>A0A1J1CB06</accession>
<dbReference type="Gene3D" id="1.10.357.140">
    <property type="entry name" value="UbiA prenyltransferase"/>
    <property type="match status" value="1"/>
</dbReference>
<dbReference type="RefSeq" id="WP_044280956.1">
    <property type="nucleotide sequence ID" value="NZ_CM001402.1"/>
</dbReference>
<dbReference type="GO" id="GO:0008495">
    <property type="term" value="F:protoheme IX farnesyltransferase activity"/>
    <property type="evidence" value="ECO:0007669"/>
    <property type="project" value="UniProtKB-UniRule"/>
</dbReference>
<dbReference type="EC" id="2.5.1.141" evidence="3 14"/>
<dbReference type="GO" id="GO:0048034">
    <property type="term" value="P:heme O biosynthetic process"/>
    <property type="evidence" value="ECO:0007669"/>
    <property type="project" value="UniProtKB-UniRule"/>
</dbReference>
<evidence type="ECO:0000256" key="6">
    <source>
        <dbReference type="ARBA" id="ARBA00022692"/>
    </source>
</evidence>
<dbReference type="InterPro" id="IPR000537">
    <property type="entry name" value="UbiA_prenyltransferase"/>
</dbReference>
<feature type="transmembrane region" description="Helical" evidence="14">
    <location>
        <begin position="234"/>
        <end position="254"/>
    </location>
</feature>
<dbReference type="CDD" id="cd13957">
    <property type="entry name" value="PT_UbiA_Cox10"/>
    <property type="match status" value="1"/>
</dbReference>
<feature type="transmembrane region" description="Helical" evidence="14">
    <location>
        <begin position="41"/>
        <end position="62"/>
    </location>
</feature>
<feature type="transmembrane region" description="Helical" evidence="14">
    <location>
        <begin position="89"/>
        <end position="108"/>
    </location>
</feature>
<keyword evidence="9 14" id="KW-0472">Membrane</keyword>
<feature type="transmembrane region" description="Helical" evidence="14">
    <location>
        <begin position="138"/>
        <end position="160"/>
    </location>
</feature>
<proteinExistence type="inferred from homology"/>
<dbReference type="PANTHER" id="PTHR43448">
    <property type="entry name" value="PROTOHEME IX FARNESYLTRANSFERASE, MITOCHONDRIAL"/>
    <property type="match status" value="1"/>
</dbReference>
<evidence type="ECO:0000256" key="8">
    <source>
        <dbReference type="ARBA" id="ARBA00023133"/>
    </source>
</evidence>
<dbReference type="Proteomes" id="UP000183868">
    <property type="component" value="Chromosome"/>
</dbReference>
<keyword evidence="5 14" id="KW-0808">Transferase</keyword>
<dbReference type="NCBIfam" id="TIGR01473">
    <property type="entry name" value="cyoE_ctaB"/>
    <property type="match status" value="1"/>
</dbReference>
<sequence>MIEKIKQYFTLSKPEIMLLVIITGATSLVLEGSLLREPLRFLLALVALYLTGGSANALNQYFERERDALMKRTAGRRPLPQKKISHKGALIFSLLMGISGVLIFGFFFNWYSALLSLVTLLFYSFFYTLYLKPTTPQNIVIGGAAGAMAPVGVWVAATGSMSWEPWILFLIIFLWTPPHFWALALFYTDDYRASKLPMMPVIHGERSTLNQIVFYTLILVAASLTLVFSQKVGWVYGAAAAILGFRFIRQSFKARASQTEKDYRRLFFMSIQYLFILFVVIVVEIFI</sequence>
<evidence type="ECO:0000313" key="16">
    <source>
        <dbReference type="Proteomes" id="UP000183868"/>
    </source>
</evidence>
<dbReference type="KEGG" id="caby:Cabys_3115"/>
<dbReference type="NCBIfam" id="NF003349">
    <property type="entry name" value="PRK04375.1-2"/>
    <property type="match status" value="1"/>
</dbReference>